<keyword evidence="1" id="KW-1133">Transmembrane helix</keyword>
<name>A0A4R4E6J4_9BACL</name>
<accession>A0A4R4E6J4</accession>
<protein>
    <submittedName>
        <fullName evidence="2">Uncharacterized protein</fullName>
    </submittedName>
</protein>
<feature type="transmembrane region" description="Helical" evidence="1">
    <location>
        <begin position="41"/>
        <end position="61"/>
    </location>
</feature>
<sequence length="85" mass="10117">MKQLKLKNILYLTAALGMLIYAIPRLVFMDQVESLQTLFNVVWLLFALLIISAHLHELFGVDQETRDELDRIAKMRKRRQFQRSR</sequence>
<dbReference type="Proteomes" id="UP000295418">
    <property type="component" value="Unassembled WGS sequence"/>
</dbReference>
<dbReference type="OrthoDB" id="2619264at2"/>
<dbReference type="RefSeq" id="WP_132419484.1">
    <property type="nucleotide sequence ID" value="NZ_SKFG01000021.1"/>
</dbReference>
<organism evidence="2 3">
    <name type="scientific">Paenibacillus albiflavus</name>
    <dbReference type="NCBI Taxonomy" id="2545760"/>
    <lineage>
        <taxon>Bacteria</taxon>
        <taxon>Bacillati</taxon>
        <taxon>Bacillota</taxon>
        <taxon>Bacilli</taxon>
        <taxon>Bacillales</taxon>
        <taxon>Paenibacillaceae</taxon>
        <taxon>Paenibacillus</taxon>
    </lineage>
</organism>
<evidence type="ECO:0000256" key="1">
    <source>
        <dbReference type="SAM" id="Phobius"/>
    </source>
</evidence>
<keyword evidence="1" id="KW-0472">Membrane</keyword>
<reference evidence="2 3" key="1">
    <citation type="submission" date="2019-03" db="EMBL/GenBank/DDBJ databases">
        <authorList>
            <person name="Kim M.K.M."/>
        </authorList>
    </citation>
    <scope>NUCLEOTIDE SEQUENCE [LARGE SCALE GENOMIC DNA]</scope>
    <source>
        <strain evidence="2 3">18JY21-1</strain>
    </source>
</reference>
<dbReference type="EMBL" id="SKFG01000021">
    <property type="protein sequence ID" value="TCZ75316.1"/>
    <property type="molecule type" value="Genomic_DNA"/>
</dbReference>
<dbReference type="AlphaFoldDB" id="A0A4R4E6J4"/>
<keyword evidence="3" id="KW-1185">Reference proteome</keyword>
<keyword evidence="1" id="KW-0812">Transmembrane</keyword>
<evidence type="ECO:0000313" key="3">
    <source>
        <dbReference type="Proteomes" id="UP000295418"/>
    </source>
</evidence>
<evidence type="ECO:0000313" key="2">
    <source>
        <dbReference type="EMBL" id="TCZ75316.1"/>
    </source>
</evidence>
<proteinExistence type="predicted"/>
<gene>
    <name evidence="2" type="ORF">E0485_18175</name>
</gene>
<feature type="transmembrane region" description="Helical" evidence="1">
    <location>
        <begin position="9"/>
        <end position="29"/>
    </location>
</feature>
<comment type="caution">
    <text evidence="2">The sequence shown here is derived from an EMBL/GenBank/DDBJ whole genome shotgun (WGS) entry which is preliminary data.</text>
</comment>